<dbReference type="PANTHER" id="PTHR36437">
    <property type="entry name" value="GLYOXALASE/BLEOMYCIN RESISTANCE PROTEIN/DIOXYGENASE"/>
    <property type="match status" value="1"/>
</dbReference>
<dbReference type="RefSeq" id="WP_073789571.1">
    <property type="nucleotide sequence ID" value="NZ_CP109583.1"/>
</dbReference>
<evidence type="ECO:0000313" key="5">
    <source>
        <dbReference type="Proteomes" id="UP000186455"/>
    </source>
</evidence>
<protein>
    <submittedName>
        <fullName evidence="3 4">Glyoxalase</fullName>
    </submittedName>
</protein>
<feature type="domain" description="VOC" evidence="2">
    <location>
        <begin position="2"/>
        <end position="119"/>
    </location>
</feature>
<dbReference type="STRING" id="1048205.AB852_17860"/>
<evidence type="ECO:0000256" key="1">
    <source>
        <dbReference type="SAM" id="MobiDB-lite"/>
    </source>
</evidence>
<dbReference type="GO" id="GO:0051213">
    <property type="term" value="F:dioxygenase activity"/>
    <property type="evidence" value="ECO:0007669"/>
    <property type="project" value="UniProtKB-KW"/>
</dbReference>
<dbReference type="Gene3D" id="3.10.180.10">
    <property type="entry name" value="2,3-Dihydroxybiphenyl 1,2-Dioxygenase, domain 1"/>
    <property type="match status" value="1"/>
</dbReference>
<evidence type="ECO:0000259" key="2">
    <source>
        <dbReference type="PROSITE" id="PS51819"/>
    </source>
</evidence>
<evidence type="ECO:0000313" key="3">
    <source>
        <dbReference type="EMBL" id="AMK92564.1"/>
    </source>
</evidence>
<gene>
    <name evidence="3" type="primary">ucmS3</name>
    <name evidence="4" type="ORF">AB852_17860</name>
</gene>
<organism evidence="3">
    <name type="scientific">Streptomyces uncialis</name>
    <dbReference type="NCBI Taxonomy" id="1048205"/>
    <lineage>
        <taxon>Bacteria</taxon>
        <taxon>Bacillati</taxon>
        <taxon>Actinomycetota</taxon>
        <taxon>Actinomycetes</taxon>
        <taxon>Kitasatosporales</taxon>
        <taxon>Streptomycetaceae</taxon>
        <taxon>Streptomyces</taxon>
    </lineage>
</organism>
<keyword evidence="5" id="KW-1185">Reference proteome</keyword>
<dbReference type="GeneID" id="96791705"/>
<dbReference type="Pfam" id="PF00903">
    <property type="entry name" value="Glyoxalase"/>
    <property type="match status" value="1"/>
</dbReference>
<dbReference type="InterPro" id="IPR029068">
    <property type="entry name" value="Glyas_Bleomycin-R_OHBP_Dase"/>
</dbReference>
<keyword evidence="3" id="KW-0223">Dioxygenase</keyword>
<dbReference type="InterPro" id="IPR004360">
    <property type="entry name" value="Glyas_Fos-R_dOase_dom"/>
</dbReference>
<dbReference type="EMBL" id="LFBV01000004">
    <property type="protein sequence ID" value="OKH93385.1"/>
    <property type="molecule type" value="Genomic_DNA"/>
</dbReference>
<dbReference type="PROSITE" id="PS51819">
    <property type="entry name" value="VOC"/>
    <property type="match status" value="1"/>
</dbReference>
<accession>A0A140E9J5</accession>
<reference evidence="3" key="2">
    <citation type="journal article" date="2016" name="MBio">
        <title>Strain Prioritization and Genome Mining for Enediyne Natural Products.</title>
        <authorList>
            <person name="Yan X."/>
            <person name="Ge H."/>
            <person name="Huang T."/>
            <person name="Hindra"/>
            <person name="Yang D."/>
            <person name="Teng Q."/>
            <person name="Crnovcic I."/>
            <person name="Li X."/>
            <person name="Rudolf J.D."/>
            <person name="Lohman J.R."/>
            <person name="Gansemans Y."/>
            <person name="Zhu X."/>
            <person name="Huang Y."/>
            <person name="Zhao L.X."/>
            <person name="Jiang Y."/>
            <person name="Van Nieuwerburgh F."/>
            <person name="Rader C."/>
            <person name="Duan Y."/>
            <person name="Shen B."/>
        </authorList>
    </citation>
    <scope>NUCLEOTIDE SEQUENCE</scope>
    <source>
        <strain evidence="3">DCA2648</strain>
    </source>
</reference>
<dbReference type="EMBL" id="KT762610">
    <property type="protein sequence ID" value="AMK92564.1"/>
    <property type="molecule type" value="Genomic_DNA"/>
</dbReference>
<proteinExistence type="predicted"/>
<feature type="region of interest" description="Disordered" evidence="1">
    <location>
        <begin position="94"/>
        <end position="124"/>
    </location>
</feature>
<keyword evidence="3" id="KW-0560">Oxidoreductase</keyword>
<dbReference type="PANTHER" id="PTHR36437:SF2">
    <property type="entry name" value="GLYOXALASE_BLEOMYCIN RESISTANCE PROTEIN_DIOXYGENASE"/>
    <property type="match status" value="1"/>
</dbReference>
<dbReference type="SUPFAM" id="SSF54593">
    <property type="entry name" value="Glyoxalase/Bleomycin resistance protein/Dihydroxybiphenyl dioxygenase"/>
    <property type="match status" value="1"/>
</dbReference>
<dbReference type="AlphaFoldDB" id="A0A140E9J5"/>
<reference evidence="4 5" key="1">
    <citation type="submission" date="2015-06" db="EMBL/GenBank/DDBJ databases">
        <title>Cloning and characterization of the uncialamcin biosynthetic gene cluster.</title>
        <authorList>
            <person name="Yan X."/>
            <person name="Huang T."/>
            <person name="Ge H."/>
            <person name="Shen B."/>
        </authorList>
    </citation>
    <scope>NUCLEOTIDE SEQUENCE [LARGE SCALE GENOMIC DNA]</scope>
    <source>
        <strain evidence="4 5">DCA2648</strain>
    </source>
</reference>
<sequence>MGITHVQLFSVPVSDQEKAKDFYVGTVGFELLRDQPGVHGRWLQVAPKGADTSLVLVDWFETMAPGSGRGLLLRTTDVDADCARLRERGVTVEGPRATPWGRQATFTDPDGNVLGLNQSADERG</sequence>
<evidence type="ECO:0000313" key="4">
    <source>
        <dbReference type="EMBL" id="OKH93385.1"/>
    </source>
</evidence>
<name>A0A140E9J5_9ACTN</name>
<feature type="compositionally biased region" description="Polar residues" evidence="1">
    <location>
        <begin position="115"/>
        <end position="124"/>
    </location>
</feature>
<dbReference type="InterPro" id="IPR037523">
    <property type="entry name" value="VOC_core"/>
</dbReference>
<dbReference type="Proteomes" id="UP000186455">
    <property type="component" value="Unassembled WGS sequence"/>
</dbReference>